<dbReference type="CDD" id="cd06257">
    <property type="entry name" value="DnaJ"/>
    <property type="match status" value="1"/>
</dbReference>
<dbReference type="EMBL" id="JAHKRT010000002">
    <property type="protein sequence ID" value="MBU3077206.1"/>
    <property type="molecule type" value="Genomic_DNA"/>
</dbReference>
<dbReference type="InterPro" id="IPR001623">
    <property type="entry name" value="DnaJ_domain"/>
</dbReference>
<evidence type="ECO:0000313" key="3">
    <source>
        <dbReference type="Proteomes" id="UP000776276"/>
    </source>
</evidence>
<dbReference type="SMART" id="SM00271">
    <property type="entry name" value="DnaJ"/>
    <property type="match status" value="1"/>
</dbReference>
<dbReference type="Proteomes" id="UP000776276">
    <property type="component" value="Unassembled WGS sequence"/>
</dbReference>
<evidence type="ECO:0000259" key="1">
    <source>
        <dbReference type="PROSITE" id="PS50076"/>
    </source>
</evidence>
<evidence type="ECO:0000313" key="2">
    <source>
        <dbReference type="EMBL" id="MBU3077206.1"/>
    </source>
</evidence>
<gene>
    <name evidence="2" type="ORF">KOF26_04935</name>
</gene>
<sequence>MAQLILAGLLGYMLWKLWTDRERNHMSAADARRLLDLSASADARAINDAHRRLIARVHPDVGGSEELARRVNVARDTLLAELSRRS</sequence>
<feature type="domain" description="J" evidence="1">
    <location>
        <begin position="30"/>
        <end position="86"/>
    </location>
</feature>
<protein>
    <submittedName>
        <fullName evidence="2">J domain-containing protein</fullName>
    </submittedName>
</protein>
<comment type="caution">
    <text evidence="2">The sequence shown here is derived from an EMBL/GenBank/DDBJ whole genome shotgun (WGS) entry which is preliminary data.</text>
</comment>
<dbReference type="PROSITE" id="PS50076">
    <property type="entry name" value="DNAJ_2"/>
    <property type="match status" value="1"/>
</dbReference>
<keyword evidence="3" id="KW-1185">Reference proteome</keyword>
<reference evidence="2 3" key="1">
    <citation type="submission" date="2021-06" db="EMBL/GenBank/DDBJ databases">
        <title>Sphingomonas sp. XMGL2, whole genome shotgun sequencing project.</title>
        <authorList>
            <person name="Zhao G."/>
            <person name="Shen L."/>
        </authorList>
    </citation>
    <scope>NUCLEOTIDE SEQUENCE [LARGE SCALE GENOMIC DNA]</scope>
    <source>
        <strain evidence="2 3">XMGL2</strain>
    </source>
</reference>
<accession>A0ABS6BFY7</accession>
<name>A0ABS6BFY7_9SPHN</name>
<proteinExistence type="predicted"/>
<organism evidence="2 3">
    <name type="scientific">Sphingomonas quercus</name>
    <dbReference type="NCBI Taxonomy" id="2842451"/>
    <lineage>
        <taxon>Bacteria</taxon>
        <taxon>Pseudomonadati</taxon>
        <taxon>Pseudomonadota</taxon>
        <taxon>Alphaproteobacteria</taxon>
        <taxon>Sphingomonadales</taxon>
        <taxon>Sphingomonadaceae</taxon>
        <taxon>Sphingomonas</taxon>
    </lineage>
</organism>
<dbReference type="RefSeq" id="WP_216321037.1">
    <property type="nucleotide sequence ID" value="NZ_JAHKRT010000002.1"/>
</dbReference>